<name>A0ABR2LY89_9ASPA</name>
<feature type="region of interest" description="Disordered" evidence="2">
    <location>
        <begin position="620"/>
        <end position="677"/>
    </location>
</feature>
<proteinExistence type="predicted"/>
<feature type="region of interest" description="Disordered" evidence="2">
    <location>
        <begin position="570"/>
        <end position="589"/>
    </location>
</feature>
<dbReference type="InterPro" id="IPR025836">
    <property type="entry name" value="Zn_knuckle_CX2CX4HX4C"/>
</dbReference>
<gene>
    <name evidence="4" type="ORF">KSP40_PGU022048</name>
</gene>
<evidence type="ECO:0000259" key="3">
    <source>
        <dbReference type="PROSITE" id="PS50158"/>
    </source>
</evidence>
<feature type="compositionally biased region" description="Gly residues" evidence="2">
    <location>
        <begin position="216"/>
        <end position="236"/>
    </location>
</feature>
<keyword evidence="1" id="KW-0479">Metal-binding</keyword>
<evidence type="ECO:0000313" key="4">
    <source>
        <dbReference type="EMBL" id="KAK8955175.1"/>
    </source>
</evidence>
<keyword evidence="5" id="KW-1185">Reference proteome</keyword>
<keyword evidence="1" id="KW-0862">Zinc</keyword>
<feature type="region of interest" description="Disordered" evidence="2">
    <location>
        <begin position="192"/>
        <end position="240"/>
    </location>
</feature>
<feature type="domain" description="CCHC-type" evidence="3">
    <location>
        <begin position="489"/>
        <end position="504"/>
    </location>
</feature>
<evidence type="ECO:0000256" key="2">
    <source>
        <dbReference type="SAM" id="MobiDB-lite"/>
    </source>
</evidence>
<evidence type="ECO:0000256" key="1">
    <source>
        <dbReference type="PROSITE-ProRule" id="PRU00047"/>
    </source>
</evidence>
<dbReference type="EMBL" id="JBBWWR010000013">
    <property type="protein sequence ID" value="KAK8955175.1"/>
    <property type="molecule type" value="Genomic_DNA"/>
</dbReference>
<evidence type="ECO:0000313" key="5">
    <source>
        <dbReference type="Proteomes" id="UP001412067"/>
    </source>
</evidence>
<protein>
    <recommendedName>
        <fullName evidence="3">CCHC-type domain-containing protein</fullName>
    </recommendedName>
</protein>
<keyword evidence="1" id="KW-0863">Zinc-finger</keyword>
<dbReference type="InterPro" id="IPR001878">
    <property type="entry name" value="Znf_CCHC"/>
</dbReference>
<organism evidence="4 5">
    <name type="scientific">Platanthera guangdongensis</name>
    <dbReference type="NCBI Taxonomy" id="2320717"/>
    <lineage>
        <taxon>Eukaryota</taxon>
        <taxon>Viridiplantae</taxon>
        <taxon>Streptophyta</taxon>
        <taxon>Embryophyta</taxon>
        <taxon>Tracheophyta</taxon>
        <taxon>Spermatophyta</taxon>
        <taxon>Magnoliopsida</taxon>
        <taxon>Liliopsida</taxon>
        <taxon>Asparagales</taxon>
        <taxon>Orchidaceae</taxon>
        <taxon>Orchidoideae</taxon>
        <taxon>Orchideae</taxon>
        <taxon>Orchidinae</taxon>
        <taxon>Platanthera</taxon>
    </lineage>
</organism>
<sequence>MGEDRWSSPSVLEGDSAGGGCVLVDKGAGVAGFEANLVKPMGLGADGESAGLLSDGDMTAVLSSPPWRAQQATGAAGFINGKVQVAGIFSSGGQAVTVPAIFSSSRPGAPHLHGDGSMATRGFVPPTTAAVPVSTLAADGTTTAQGFFPATTTTVLSASSAAALDWLCSGSGGAGVAGAASLLHGAISASPSLVPAGTRMETSRSGASRPFDGRSGLSGGGSATAGGGSGPSGGGSAVIDSRSGASAQLLTTSCMAMMADMEDESPVEETELDAMEEAFDPLAGGLETARPGSPAGSNGVGKTVCNAVPGLGPMPGFGAAGSVTTDSGFWDGAGTALDGRDHETLQPGHRRGAALAGAPPAARMAGRFPARFAHPPRGAGGIVNAWAKLPPLPLKLMEERQDFLDDDDAVIMNDMLAERFITQFESALVGRLLGRKIPPHVLAFELRQRWEKYGQFRLTVVNPECFLCVFESTLIRDEKFEYEGLKVLCFQCGCVGHRVEECPEDVAMAASDPVPAAQVGVPQGLVSDVNMETQPGAVAHAAAGTGGPGCLSMDAAVAGGTVKSRAIAGGPGFSGANTGRASGSAAGSGVEEMGYGPWTLVQHKPKLNNLRDLDQQATRIAGDQSQHPMDHVGGLSAGRGRRRRGKGGRGGGAARNVEGPMLWGPCATDGGWTPGKG</sequence>
<dbReference type="Proteomes" id="UP001412067">
    <property type="component" value="Unassembled WGS sequence"/>
</dbReference>
<reference evidence="4 5" key="1">
    <citation type="journal article" date="2022" name="Nat. Plants">
        <title>Genomes of leafy and leafless Platanthera orchids illuminate the evolution of mycoheterotrophy.</title>
        <authorList>
            <person name="Li M.H."/>
            <person name="Liu K.W."/>
            <person name="Li Z."/>
            <person name="Lu H.C."/>
            <person name="Ye Q.L."/>
            <person name="Zhang D."/>
            <person name="Wang J.Y."/>
            <person name="Li Y.F."/>
            <person name="Zhong Z.M."/>
            <person name="Liu X."/>
            <person name="Yu X."/>
            <person name="Liu D.K."/>
            <person name="Tu X.D."/>
            <person name="Liu B."/>
            <person name="Hao Y."/>
            <person name="Liao X.Y."/>
            <person name="Jiang Y.T."/>
            <person name="Sun W.H."/>
            <person name="Chen J."/>
            <person name="Chen Y.Q."/>
            <person name="Ai Y."/>
            <person name="Zhai J.W."/>
            <person name="Wu S.S."/>
            <person name="Zhou Z."/>
            <person name="Hsiao Y.Y."/>
            <person name="Wu W.L."/>
            <person name="Chen Y.Y."/>
            <person name="Lin Y.F."/>
            <person name="Hsu J.L."/>
            <person name="Li C.Y."/>
            <person name="Wang Z.W."/>
            <person name="Zhao X."/>
            <person name="Zhong W.Y."/>
            <person name="Ma X.K."/>
            <person name="Ma L."/>
            <person name="Huang J."/>
            <person name="Chen G.Z."/>
            <person name="Huang M.Z."/>
            <person name="Huang L."/>
            <person name="Peng D.H."/>
            <person name="Luo Y.B."/>
            <person name="Zou S.Q."/>
            <person name="Chen S.P."/>
            <person name="Lan S."/>
            <person name="Tsai W.C."/>
            <person name="Van de Peer Y."/>
            <person name="Liu Z.J."/>
        </authorList>
    </citation>
    <scope>NUCLEOTIDE SEQUENCE [LARGE SCALE GENOMIC DNA]</scope>
    <source>
        <strain evidence="4">Lor288</strain>
    </source>
</reference>
<comment type="caution">
    <text evidence="4">The sequence shown here is derived from an EMBL/GenBank/DDBJ whole genome shotgun (WGS) entry which is preliminary data.</text>
</comment>
<dbReference type="Pfam" id="PF14392">
    <property type="entry name" value="zf-CCHC_4"/>
    <property type="match status" value="1"/>
</dbReference>
<feature type="compositionally biased region" description="Low complexity" evidence="2">
    <location>
        <begin position="574"/>
        <end position="589"/>
    </location>
</feature>
<dbReference type="PROSITE" id="PS50158">
    <property type="entry name" value="ZF_CCHC"/>
    <property type="match status" value="1"/>
</dbReference>
<accession>A0ABR2LY89</accession>